<feature type="region of interest" description="Disordered" evidence="1">
    <location>
        <begin position="827"/>
        <end position="925"/>
    </location>
</feature>
<feature type="domain" description="HPS5-like beta-propeller" evidence="2">
    <location>
        <begin position="35"/>
        <end position="343"/>
    </location>
</feature>
<evidence type="ECO:0000313" key="6">
    <source>
        <dbReference type="RefSeq" id="XP_032804375.1"/>
    </source>
</evidence>
<dbReference type="SUPFAM" id="SSF50985">
    <property type="entry name" value="RCC1/BLIP-II"/>
    <property type="match status" value="1"/>
</dbReference>
<dbReference type="InterPro" id="IPR056499">
    <property type="entry name" value="Beta-prop_HPS5-like"/>
</dbReference>
<dbReference type="InterPro" id="IPR006624">
    <property type="entry name" value="Beta-propeller_rpt_TECPR"/>
</dbReference>
<feature type="compositionally biased region" description="Polar residues" evidence="1">
    <location>
        <begin position="529"/>
        <end position="549"/>
    </location>
</feature>
<reference evidence="4 5" key="1">
    <citation type="submission" date="2025-04" db="UniProtKB">
        <authorList>
            <consortium name="RefSeq"/>
        </authorList>
    </citation>
    <scope>IDENTIFICATION</scope>
    <source>
        <tissue evidence="4 5">Sperm</tissue>
    </source>
</reference>
<name>A0AAJ7SRN4_PETMA</name>
<dbReference type="InterPro" id="IPR009091">
    <property type="entry name" value="RCC1/BLIP-II"/>
</dbReference>
<evidence type="ECO:0000313" key="3">
    <source>
        <dbReference type="Proteomes" id="UP001318040"/>
    </source>
</evidence>
<dbReference type="CTD" id="9895"/>
<feature type="compositionally biased region" description="Basic and acidic residues" evidence="1">
    <location>
        <begin position="838"/>
        <end position="858"/>
    </location>
</feature>
<dbReference type="GeneID" id="116939721"/>
<dbReference type="PANTHER" id="PTHR23287">
    <property type="entry name" value="RUBY-EYE2-LIKE PROTEIN"/>
    <property type="match status" value="1"/>
</dbReference>
<dbReference type="KEGG" id="pmrn:116939721"/>
<dbReference type="RefSeq" id="XP_032804373.1">
    <property type="nucleotide sequence ID" value="XM_032948482.1"/>
</dbReference>
<dbReference type="RefSeq" id="XP_032804372.1">
    <property type="nucleotide sequence ID" value="XM_032948481.1"/>
</dbReference>
<dbReference type="Gene3D" id="2.130.10.10">
    <property type="entry name" value="YVTN repeat-like/Quinoprotein amine dehydrogenase"/>
    <property type="match status" value="1"/>
</dbReference>
<dbReference type="Proteomes" id="UP001318040">
    <property type="component" value="Chromosome 6"/>
</dbReference>
<feature type="compositionally biased region" description="Basic and acidic residues" evidence="1">
    <location>
        <begin position="611"/>
        <end position="630"/>
    </location>
</feature>
<evidence type="ECO:0000313" key="5">
    <source>
        <dbReference type="RefSeq" id="XP_032804373.1"/>
    </source>
</evidence>
<feature type="region of interest" description="Disordered" evidence="1">
    <location>
        <begin position="359"/>
        <end position="462"/>
    </location>
</feature>
<protein>
    <submittedName>
        <fullName evidence="4 5">Tectonin beta-propeller repeat-containing protein 2</fullName>
    </submittedName>
</protein>
<dbReference type="RefSeq" id="XP_032804375.1">
    <property type="nucleotide sequence ID" value="XM_032948484.1"/>
</dbReference>
<dbReference type="SMART" id="SM00706">
    <property type="entry name" value="TECPR"/>
    <property type="match status" value="9"/>
</dbReference>
<accession>A0AAJ7SRN4</accession>
<dbReference type="GO" id="GO:0032527">
    <property type="term" value="P:protein exit from endoplasmic reticulum"/>
    <property type="evidence" value="ECO:0007669"/>
    <property type="project" value="TreeGrafter"/>
</dbReference>
<dbReference type="InterPro" id="IPR036322">
    <property type="entry name" value="WD40_repeat_dom_sf"/>
</dbReference>
<feature type="region of interest" description="Disordered" evidence="1">
    <location>
        <begin position="509"/>
        <end position="557"/>
    </location>
</feature>
<feature type="region of interest" description="Disordered" evidence="1">
    <location>
        <begin position="595"/>
        <end position="630"/>
    </location>
</feature>
<dbReference type="Pfam" id="PF23756">
    <property type="entry name" value="Beta-prop_HPS5"/>
    <property type="match status" value="1"/>
</dbReference>
<dbReference type="SUPFAM" id="SSF50978">
    <property type="entry name" value="WD40 repeat-like"/>
    <property type="match status" value="1"/>
</dbReference>
<feature type="compositionally biased region" description="Low complexity" evidence="1">
    <location>
        <begin position="874"/>
        <end position="884"/>
    </location>
</feature>
<dbReference type="Pfam" id="PF19193">
    <property type="entry name" value="Tectonin"/>
    <property type="match status" value="2"/>
</dbReference>
<feature type="region of interest" description="Disordered" evidence="1">
    <location>
        <begin position="784"/>
        <end position="803"/>
    </location>
</feature>
<evidence type="ECO:0000256" key="1">
    <source>
        <dbReference type="SAM" id="MobiDB-lite"/>
    </source>
</evidence>
<feature type="compositionally biased region" description="Low complexity" evidence="1">
    <location>
        <begin position="447"/>
        <end position="462"/>
    </location>
</feature>
<evidence type="ECO:0000313" key="4">
    <source>
        <dbReference type="RefSeq" id="XP_032804372.1"/>
    </source>
</evidence>
<dbReference type="InterPro" id="IPR015943">
    <property type="entry name" value="WD40/YVTN_repeat-like_dom_sf"/>
</dbReference>
<proteinExistence type="predicted"/>
<feature type="region of interest" description="Disordered" evidence="1">
    <location>
        <begin position="749"/>
        <end position="770"/>
    </location>
</feature>
<gene>
    <name evidence="4 5 6" type="primary">TECPR2</name>
</gene>
<organism evidence="3 5">
    <name type="scientific">Petromyzon marinus</name>
    <name type="common">Sea lamprey</name>
    <dbReference type="NCBI Taxonomy" id="7757"/>
    <lineage>
        <taxon>Eukaryota</taxon>
        <taxon>Metazoa</taxon>
        <taxon>Chordata</taxon>
        <taxon>Craniata</taxon>
        <taxon>Vertebrata</taxon>
        <taxon>Cyclostomata</taxon>
        <taxon>Hyperoartia</taxon>
        <taxon>Petromyzontiformes</taxon>
        <taxon>Petromyzontidae</taxon>
        <taxon>Petromyzon</taxon>
    </lineage>
</organism>
<keyword evidence="3" id="KW-1185">Reference proteome</keyword>
<dbReference type="PANTHER" id="PTHR23287:SF16">
    <property type="entry name" value="TECTONIN BETA-PROPELLER REPEAT-CONTAINING PROTEIN 2"/>
    <property type="match status" value="1"/>
</dbReference>
<dbReference type="GO" id="GO:0005737">
    <property type="term" value="C:cytoplasm"/>
    <property type="evidence" value="ECO:0007669"/>
    <property type="project" value="GOC"/>
</dbReference>
<sequence length="1557" mass="164242">MASPEAMALRECGPLYAVTNALPTRVSRGLRSVPLRLTVLDASSEYLALGTNVGQVFLYCRRRHRLQKLDVKYDPITAVRLLTCLDDLVAVGTATGRVVLFQLASLLPGRNKQLHRFEVAGQHSVSVVALAWSTNGMKLFSGDERGKVVCTSIDFELGVCNSFLVHEECSGVVQLDYAQRTLLVSTGQRSVLCFPETGQATRQVGTKPRKCTEPLGACFIPGLCKPADLTLHAARPGLRLWRADMAGAVKATYIFRDVLALDPRPVQLTARPTVAAGGGGGAGERAFGLLRPFLPTQGLLMSWSPSGLYVLDPTKQAVVGSLELGAGDLVAAACCNDEVFLLLGERELVRLSAQLQGTPEPAVPLTERGVGPDVPAAGTPTALSSAPYGGSPIPTARPDAPPIIASPSTGPDDRPSAMATSPGSALGTAFASEQRAGDEADVAVEGATSTAHAPHAPALDSGLADGLAAEPVSEVGSGVAAQELLPEQRLHSLSLGELEEAGRVLAEPLRRRKKKRHEGSGSLVEDSSAPLTQENPSSTTLPSAQTSVADVSAGACGVPDSVPEAPVVDLQSDGNSASSGVNSAGAVSVAAVPQERVTTKSSLPEAVGSKPRTDACREGHTGRGAAERHGPMSLHDELRELGECEETPWTLHLTALAAGHSENISDEMADVDVSSSLPKPAVDVNKEWTSLSKVPQENLVKQHRSDAPSPLIFFDEDKSQTAIASYDHRRSDTKGKLLGAPGVAAGVSRSLDYPRQQQSPGTGIDKGRLGSVTLADDGSLAWLLGDEAPPRHDEAAGSVAPQGSGYFGETVPVAFLVDDQHWWKKLTAHEGGNGEPRCQQEEEARREEEAKPAARGDGSDESDSEDIYARWAPASSSDTSAADAEGTVPGDAESPDEVAGGGSSTSSGSACEGRQAVGGSTPSVPRDGQLSECWMRHAGPGSLAAGLAVSERHLWCVDGRGVLHCAPVAPAPAGLLWQKYEEGVRQVAVSPSGILLWKVEHKSSKAFAASKATMRGKRHWYEALTRVSHVALGDDSAWVVNVSGHLYVQTGLSGERPCARPVQVNNSPPLLQVAARAGVVWGITSQPNTTLMCREGVSSLCPEGERWVIEQACVQQGLEVVCIALGDDHTGWVLDAQGRLWFRTGVTSQTPAGEGDHWWQVCLSEYVLCEPPSILQSLTAAVAAAGVAAAAPVEMLAERLRAVQRLRAPLAVGAHQAPLLAVGRSGVWVLSGRNEIHVSRGDLTGAYWASVVPRGTASTCIWLSVLVSPCPVDCGPGHSVWAMQNGGELFMFSFEPPDAGGRLEPAGWPIVVPLPQPSVQLSVAHDAVWALDVAGRVFVRPLSRSVPAGAIWFPLDLSQLGSTRLVSVACGGQNVWACDAAGTVYFRMGTQPLNSSQMMPAWVALDRDTQNFQLCKLFCSPSDAMVWAMDARGNVFVRVGISHTMPIGCSWEHVPGLNATALALSEHTAWVLCPGGEVARRYGVREGNAAGDYWKRIPGQLTSLAVTGADEVWGCTPEGVLVRRLTRLLRRSTAAAAPPHAYRLGSTDDNDDDWELL</sequence>
<evidence type="ECO:0000259" key="2">
    <source>
        <dbReference type="Pfam" id="PF23756"/>
    </source>
</evidence>